<dbReference type="AlphaFoldDB" id="A0ABD3WAR6"/>
<dbReference type="EMBL" id="JBJQND010000007">
    <property type="protein sequence ID" value="KAL3870989.1"/>
    <property type="molecule type" value="Genomic_DNA"/>
</dbReference>
<organism evidence="1 2">
    <name type="scientific">Sinanodonta woodiana</name>
    <name type="common">Chinese pond mussel</name>
    <name type="synonym">Anodonta woodiana</name>
    <dbReference type="NCBI Taxonomy" id="1069815"/>
    <lineage>
        <taxon>Eukaryota</taxon>
        <taxon>Metazoa</taxon>
        <taxon>Spiralia</taxon>
        <taxon>Lophotrochozoa</taxon>
        <taxon>Mollusca</taxon>
        <taxon>Bivalvia</taxon>
        <taxon>Autobranchia</taxon>
        <taxon>Heteroconchia</taxon>
        <taxon>Palaeoheterodonta</taxon>
        <taxon>Unionida</taxon>
        <taxon>Unionoidea</taxon>
        <taxon>Unionidae</taxon>
        <taxon>Unioninae</taxon>
        <taxon>Sinanodonta</taxon>
    </lineage>
</organism>
<keyword evidence="2" id="KW-1185">Reference proteome</keyword>
<feature type="non-terminal residue" evidence="1">
    <location>
        <position position="62"/>
    </location>
</feature>
<name>A0ABD3WAR6_SINWO</name>
<protein>
    <submittedName>
        <fullName evidence="1">Uncharacterized protein</fullName>
    </submittedName>
</protein>
<dbReference type="Proteomes" id="UP001634394">
    <property type="component" value="Unassembled WGS sequence"/>
</dbReference>
<comment type="caution">
    <text evidence="1">The sequence shown here is derived from an EMBL/GenBank/DDBJ whole genome shotgun (WGS) entry which is preliminary data.</text>
</comment>
<reference evidence="1 2" key="1">
    <citation type="submission" date="2024-11" db="EMBL/GenBank/DDBJ databases">
        <title>Chromosome-level genome assembly of the freshwater bivalve Anodonta woodiana.</title>
        <authorList>
            <person name="Chen X."/>
        </authorList>
    </citation>
    <scope>NUCLEOTIDE SEQUENCE [LARGE SCALE GENOMIC DNA]</scope>
    <source>
        <strain evidence="1">MN2024</strain>
        <tissue evidence="1">Gills</tissue>
    </source>
</reference>
<feature type="non-terminal residue" evidence="1">
    <location>
        <position position="1"/>
    </location>
</feature>
<gene>
    <name evidence="1" type="ORF">ACJMK2_039014</name>
</gene>
<evidence type="ECO:0000313" key="2">
    <source>
        <dbReference type="Proteomes" id="UP001634394"/>
    </source>
</evidence>
<proteinExistence type="predicted"/>
<sequence length="62" mass="7116">RDKEFASTSLITADGQRVVSSEQRSHAHSNVIVAFRNTLTSRAISHVLYQEYGTWIQDYFVK</sequence>
<evidence type="ECO:0000313" key="1">
    <source>
        <dbReference type="EMBL" id="KAL3870989.1"/>
    </source>
</evidence>
<accession>A0ABD3WAR6</accession>